<name>A0ABS4E4P1_9HYPH</name>
<organism evidence="5 6">
    <name type="scientific">Rhizobium halophytocola</name>
    <dbReference type="NCBI Taxonomy" id="735519"/>
    <lineage>
        <taxon>Bacteria</taxon>
        <taxon>Pseudomonadati</taxon>
        <taxon>Pseudomonadota</taxon>
        <taxon>Alphaproteobacteria</taxon>
        <taxon>Hyphomicrobiales</taxon>
        <taxon>Rhizobiaceae</taxon>
        <taxon>Rhizobium/Agrobacterium group</taxon>
        <taxon>Rhizobium</taxon>
    </lineage>
</organism>
<evidence type="ECO:0000256" key="2">
    <source>
        <dbReference type="ARBA" id="ARBA00023125"/>
    </source>
</evidence>
<keyword evidence="3" id="KW-0804">Transcription</keyword>
<dbReference type="Pfam" id="PF00392">
    <property type="entry name" value="GntR"/>
    <property type="match status" value="1"/>
</dbReference>
<sequence length="248" mass="27376">MVTQVKDKVKGAGTLVSHVSDVLRQAILNGEYAPGDKLPSEAQLTEAHGVSRTVVREAIAFLRYEGLVEARQGAGVFVMEPSRLSFSPRNTNRARLSSDLEVLEIRTPIEIEAAGLAAQRRSPAQEEQIYDHHAMLFACIEAGNSIREADLALHLAIADATNNPLFRQYLETHGNAAIPQSKIVNGNKAEAETAYRRLIHQEHEKIVLAISNGDEEAARNAMRDHLKGSQIRHRSLLREEHLGRSIGQ</sequence>
<dbReference type="CDD" id="cd07377">
    <property type="entry name" value="WHTH_GntR"/>
    <property type="match status" value="1"/>
</dbReference>
<feature type="domain" description="HTH gntR-type" evidence="4">
    <location>
        <begin position="13"/>
        <end position="81"/>
    </location>
</feature>
<evidence type="ECO:0000259" key="4">
    <source>
        <dbReference type="PROSITE" id="PS50949"/>
    </source>
</evidence>
<dbReference type="PANTHER" id="PTHR43537:SF5">
    <property type="entry name" value="UXU OPERON TRANSCRIPTIONAL REGULATOR"/>
    <property type="match status" value="1"/>
</dbReference>
<reference evidence="5 6" key="1">
    <citation type="submission" date="2021-03" db="EMBL/GenBank/DDBJ databases">
        <title>Genomic Encyclopedia of Type Strains, Phase IV (KMG-IV): sequencing the most valuable type-strain genomes for metagenomic binning, comparative biology and taxonomic classification.</title>
        <authorList>
            <person name="Goeker M."/>
        </authorList>
    </citation>
    <scope>NUCLEOTIDE SEQUENCE [LARGE SCALE GENOMIC DNA]</scope>
    <source>
        <strain evidence="5 6">DSM 21600</strain>
    </source>
</reference>
<evidence type="ECO:0000256" key="1">
    <source>
        <dbReference type="ARBA" id="ARBA00023015"/>
    </source>
</evidence>
<dbReference type="InterPro" id="IPR011711">
    <property type="entry name" value="GntR_C"/>
</dbReference>
<comment type="caution">
    <text evidence="5">The sequence shown here is derived from an EMBL/GenBank/DDBJ whole genome shotgun (WGS) entry which is preliminary data.</text>
</comment>
<dbReference type="SUPFAM" id="SSF48008">
    <property type="entry name" value="GntR ligand-binding domain-like"/>
    <property type="match status" value="1"/>
</dbReference>
<dbReference type="SMART" id="SM00895">
    <property type="entry name" value="FCD"/>
    <property type="match status" value="1"/>
</dbReference>
<accession>A0ABS4E4P1</accession>
<dbReference type="Gene3D" id="1.20.120.530">
    <property type="entry name" value="GntR ligand-binding domain-like"/>
    <property type="match status" value="1"/>
</dbReference>
<dbReference type="SMART" id="SM00345">
    <property type="entry name" value="HTH_GNTR"/>
    <property type="match status" value="1"/>
</dbReference>
<protein>
    <submittedName>
        <fullName evidence="5">DNA-binding FadR family transcriptional regulator</fullName>
    </submittedName>
</protein>
<dbReference type="InterPro" id="IPR008920">
    <property type="entry name" value="TF_FadR/GntR_C"/>
</dbReference>
<dbReference type="SUPFAM" id="SSF46785">
    <property type="entry name" value="Winged helix' DNA-binding domain"/>
    <property type="match status" value="1"/>
</dbReference>
<gene>
    <name evidence="5" type="ORF">J2Z17_004386</name>
</gene>
<dbReference type="PROSITE" id="PS50949">
    <property type="entry name" value="HTH_GNTR"/>
    <property type="match status" value="1"/>
</dbReference>
<dbReference type="InterPro" id="IPR036388">
    <property type="entry name" value="WH-like_DNA-bd_sf"/>
</dbReference>
<keyword evidence="6" id="KW-1185">Reference proteome</keyword>
<dbReference type="InterPro" id="IPR000524">
    <property type="entry name" value="Tscrpt_reg_HTH_GntR"/>
</dbReference>
<keyword evidence="2 5" id="KW-0238">DNA-binding</keyword>
<dbReference type="EMBL" id="JAGGJU010000014">
    <property type="protein sequence ID" value="MBP1852927.1"/>
    <property type="molecule type" value="Genomic_DNA"/>
</dbReference>
<dbReference type="GO" id="GO:0003677">
    <property type="term" value="F:DNA binding"/>
    <property type="evidence" value="ECO:0007669"/>
    <property type="project" value="UniProtKB-KW"/>
</dbReference>
<dbReference type="Gene3D" id="1.10.10.10">
    <property type="entry name" value="Winged helix-like DNA-binding domain superfamily/Winged helix DNA-binding domain"/>
    <property type="match status" value="1"/>
</dbReference>
<proteinExistence type="predicted"/>
<evidence type="ECO:0000256" key="3">
    <source>
        <dbReference type="ARBA" id="ARBA00023163"/>
    </source>
</evidence>
<keyword evidence="1" id="KW-0805">Transcription regulation</keyword>
<dbReference type="PRINTS" id="PR00035">
    <property type="entry name" value="HTHGNTR"/>
</dbReference>
<dbReference type="PANTHER" id="PTHR43537">
    <property type="entry name" value="TRANSCRIPTIONAL REGULATOR, GNTR FAMILY"/>
    <property type="match status" value="1"/>
</dbReference>
<dbReference type="Pfam" id="PF07729">
    <property type="entry name" value="FCD"/>
    <property type="match status" value="1"/>
</dbReference>
<evidence type="ECO:0000313" key="6">
    <source>
        <dbReference type="Proteomes" id="UP000759443"/>
    </source>
</evidence>
<dbReference type="Proteomes" id="UP000759443">
    <property type="component" value="Unassembled WGS sequence"/>
</dbReference>
<dbReference type="InterPro" id="IPR036390">
    <property type="entry name" value="WH_DNA-bd_sf"/>
</dbReference>
<evidence type="ECO:0000313" key="5">
    <source>
        <dbReference type="EMBL" id="MBP1852927.1"/>
    </source>
</evidence>